<dbReference type="Pfam" id="PF03995">
    <property type="entry name" value="Inhibitor_I36"/>
    <property type="match status" value="1"/>
</dbReference>
<keyword evidence="3" id="KW-1185">Reference proteome</keyword>
<dbReference type="Gene3D" id="2.60.20.10">
    <property type="entry name" value="Crystallins"/>
    <property type="match status" value="1"/>
</dbReference>
<proteinExistence type="predicted"/>
<gene>
    <name evidence="2" type="ORF">ACFSJD_31900</name>
</gene>
<keyword evidence="1" id="KW-0732">Signal</keyword>
<feature type="chain" id="PRO_5046126003" evidence="1">
    <location>
        <begin position="24"/>
        <end position="138"/>
    </location>
</feature>
<sequence>MATGAMALVAVSLGGPLAATASAATPTAATPTAATPTAVTQLVPPCGQGGGPNKFEVFDNPNFSGACQDATNPVPDESNPVFNFNDKLSSVVNNTDTEMCLFVDSNFGSISFRSEPHTKLASIGDPFNNSISSIEPCP</sequence>
<dbReference type="InterPro" id="IPR011024">
    <property type="entry name" value="G_crystallin-like"/>
</dbReference>
<dbReference type="EMBL" id="JBHUCO010000044">
    <property type="protein sequence ID" value="MFD1522139.1"/>
    <property type="molecule type" value="Genomic_DNA"/>
</dbReference>
<feature type="signal peptide" evidence="1">
    <location>
        <begin position="1"/>
        <end position="23"/>
    </location>
</feature>
<evidence type="ECO:0000256" key="1">
    <source>
        <dbReference type="SAM" id="SignalP"/>
    </source>
</evidence>
<comment type="caution">
    <text evidence="2">The sequence shown here is derived from an EMBL/GenBank/DDBJ whole genome shotgun (WGS) entry which is preliminary data.</text>
</comment>
<dbReference type="RefSeq" id="WP_344730044.1">
    <property type="nucleotide sequence ID" value="NZ_BAAAUS010000064.1"/>
</dbReference>
<protein>
    <submittedName>
        <fullName evidence="2">Peptidase inhibitor family I36 protein</fullName>
    </submittedName>
</protein>
<name>A0ABW4F3U8_9PSEU</name>
<dbReference type="Proteomes" id="UP001597114">
    <property type="component" value="Unassembled WGS sequence"/>
</dbReference>
<evidence type="ECO:0000313" key="2">
    <source>
        <dbReference type="EMBL" id="MFD1522139.1"/>
    </source>
</evidence>
<dbReference type="SUPFAM" id="SSF49695">
    <property type="entry name" value="gamma-Crystallin-like"/>
    <property type="match status" value="1"/>
</dbReference>
<evidence type="ECO:0000313" key="3">
    <source>
        <dbReference type="Proteomes" id="UP001597114"/>
    </source>
</evidence>
<reference evidence="3" key="1">
    <citation type="journal article" date="2019" name="Int. J. Syst. Evol. Microbiol.">
        <title>The Global Catalogue of Microorganisms (GCM) 10K type strain sequencing project: providing services to taxonomists for standard genome sequencing and annotation.</title>
        <authorList>
            <consortium name="The Broad Institute Genomics Platform"/>
            <consortium name="The Broad Institute Genome Sequencing Center for Infectious Disease"/>
            <person name="Wu L."/>
            <person name="Ma J."/>
        </authorList>
    </citation>
    <scope>NUCLEOTIDE SEQUENCE [LARGE SCALE GENOMIC DNA]</scope>
    <source>
        <strain evidence="3">CCM 7043</strain>
    </source>
</reference>
<organism evidence="2 3">
    <name type="scientific">Pseudonocardia yunnanensis</name>
    <dbReference type="NCBI Taxonomy" id="58107"/>
    <lineage>
        <taxon>Bacteria</taxon>
        <taxon>Bacillati</taxon>
        <taxon>Actinomycetota</taxon>
        <taxon>Actinomycetes</taxon>
        <taxon>Pseudonocardiales</taxon>
        <taxon>Pseudonocardiaceae</taxon>
        <taxon>Pseudonocardia</taxon>
    </lineage>
</organism>
<accession>A0ABW4F3U8</accession>